<keyword evidence="4" id="KW-0732">Signal</keyword>
<evidence type="ECO:0000313" key="7">
    <source>
        <dbReference type="Proteomes" id="UP001174909"/>
    </source>
</evidence>
<dbReference type="InterPro" id="IPR015915">
    <property type="entry name" value="Kelch-typ_b-propeller"/>
</dbReference>
<dbReference type="Gene3D" id="1.10.510.10">
    <property type="entry name" value="Transferase(Phosphotransferase) domain 1"/>
    <property type="match status" value="1"/>
</dbReference>
<accession>A0AA35RGT3</accession>
<comment type="caution">
    <text evidence="6">The sequence shown here is derived from an EMBL/GenBank/DDBJ whole genome shotgun (WGS) entry which is preliminary data.</text>
</comment>
<dbReference type="SMART" id="SM00612">
    <property type="entry name" value="Kelch"/>
    <property type="match status" value="3"/>
</dbReference>
<dbReference type="PANTHER" id="PTHR46228:SF2">
    <property type="entry name" value="KELCH REPEAT PROTEIN (AFU_ORTHOLOGUE AFUA_4G14350)"/>
    <property type="match status" value="1"/>
</dbReference>
<feature type="chain" id="PRO_5041234510" evidence="4">
    <location>
        <begin position="21"/>
        <end position="738"/>
    </location>
</feature>
<dbReference type="EMBL" id="CASHTH010001087">
    <property type="protein sequence ID" value="CAI8011210.1"/>
    <property type="molecule type" value="Genomic_DNA"/>
</dbReference>
<feature type="signal peptide" evidence="4">
    <location>
        <begin position="1"/>
        <end position="20"/>
    </location>
</feature>
<evidence type="ECO:0000313" key="6">
    <source>
        <dbReference type="EMBL" id="CAI8011210.1"/>
    </source>
</evidence>
<dbReference type="InterPro" id="IPR000719">
    <property type="entry name" value="Prot_kinase_dom"/>
</dbReference>
<evidence type="ECO:0000256" key="2">
    <source>
        <dbReference type="ARBA" id="ARBA00022737"/>
    </source>
</evidence>
<keyword evidence="7" id="KW-1185">Reference proteome</keyword>
<dbReference type="InterPro" id="IPR006652">
    <property type="entry name" value="Kelch_1"/>
</dbReference>
<gene>
    <name evidence="6" type="ORF">GBAR_LOCUS7274</name>
</gene>
<dbReference type="InterPro" id="IPR011009">
    <property type="entry name" value="Kinase-like_dom_sf"/>
</dbReference>
<dbReference type="PROSITE" id="PS00109">
    <property type="entry name" value="PROTEIN_KINASE_TYR"/>
    <property type="match status" value="1"/>
</dbReference>
<dbReference type="AlphaFoldDB" id="A0AA35RGT3"/>
<keyword evidence="2" id="KW-0677">Repeat</keyword>
<sequence>MSPALLTLMASTLLARLTGSSTKYEPLPRACHISGRVGSKVVVQGGWTNDFSDKSRQQLSSVVEIFDPYSELWEQRQVEGDAPSPGTYAAASASLCGDLFSFGGTDGRQRLNTLHRLDSKTWCWSQVSPQNADGAPMPKTLCAVIAFRNSLVVLGGYGVPRGPTEPQSFMQSTTFTDDFGWTDELHIYNLSEGVWSCPATTGERPPPCSSHTFTAVDDRRAVVFGGKNREKGKMNDVYIIDLSTMKWSKLNKSGGGPWPEERSGHAACCLNYGQQFPQLLVTGGADRRRQPLEDVWILDIDRGKWRKERPTLKARFAHSLTAFSLAPGLTEVVEFGGTSEQWAGSNETQPKIADTTLLQFRLVESSGQSQWELLSVVGNTQHGSQKRMIEKFRYTAESWQQSTGEGETAGMERRQLERERDREREEKERERQRVRVLEEERERVRVELQRCRARANQLQERLEEVEEREHEKVVVQEQAIAAEQRCPSWEVKEDELEETEETLGIGGWAVVKVAKLKVAAKCLHSQLIYDYHRHLFRREMDVAARVSHPNLLRYLGARLEGGMAILTEFMPTSLRALVNRRPRQRLPLEHVLSIAIDVARALNYLHNMSPDPMIHRDLSSANVLLQPSPDGGWLAKVSDYGTANFQSQLQTENPGSPVYTAPESRNPALQTPKMDIYSFGVLLVEMYTCDFPAPERRAELMESIDHPRLLNLIRQCLNIDRDRRPTAAQLVDLLHAMQ</sequence>
<dbReference type="SUPFAM" id="SSF117281">
    <property type="entry name" value="Kelch motif"/>
    <property type="match status" value="1"/>
</dbReference>
<dbReference type="PANTHER" id="PTHR46228">
    <property type="entry name" value="KELCH DOMAIN-CONTAINING PROTEIN"/>
    <property type="match status" value="1"/>
</dbReference>
<name>A0AA35RGT3_GEOBA</name>
<dbReference type="Proteomes" id="UP001174909">
    <property type="component" value="Unassembled WGS sequence"/>
</dbReference>
<evidence type="ECO:0000256" key="4">
    <source>
        <dbReference type="SAM" id="SignalP"/>
    </source>
</evidence>
<dbReference type="PROSITE" id="PS50011">
    <property type="entry name" value="PROTEIN_KINASE_DOM"/>
    <property type="match status" value="1"/>
</dbReference>
<dbReference type="Gene3D" id="3.30.200.20">
    <property type="entry name" value="Phosphorylase Kinase, domain 1"/>
    <property type="match status" value="1"/>
</dbReference>
<reference evidence="6" key="1">
    <citation type="submission" date="2023-03" db="EMBL/GenBank/DDBJ databases">
        <authorList>
            <person name="Steffen K."/>
            <person name="Cardenas P."/>
        </authorList>
    </citation>
    <scope>NUCLEOTIDE SEQUENCE</scope>
</reference>
<protein>
    <submittedName>
        <fullName evidence="6">Kelch domain-containing protein 2</fullName>
    </submittedName>
</protein>
<proteinExistence type="predicted"/>
<evidence type="ECO:0000259" key="5">
    <source>
        <dbReference type="PROSITE" id="PS50011"/>
    </source>
</evidence>
<dbReference type="InterPro" id="IPR008266">
    <property type="entry name" value="Tyr_kinase_AS"/>
</dbReference>
<dbReference type="GO" id="GO:0005524">
    <property type="term" value="F:ATP binding"/>
    <property type="evidence" value="ECO:0007669"/>
    <property type="project" value="InterPro"/>
</dbReference>
<dbReference type="GO" id="GO:0004672">
    <property type="term" value="F:protein kinase activity"/>
    <property type="evidence" value="ECO:0007669"/>
    <property type="project" value="InterPro"/>
</dbReference>
<dbReference type="Gene3D" id="2.120.10.80">
    <property type="entry name" value="Kelch-type beta propeller"/>
    <property type="match status" value="2"/>
</dbReference>
<feature type="compositionally biased region" description="Basic and acidic residues" evidence="3">
    <location>
        <begin position="410"/>
        <end position="432"/>
    </location>
</feature>
<evidence type="ECO:0000256" key="1">
    <source>
        <dbReference type="ARBA" id="ARBA00022441"/>
    </source>
</evidence>
<dbReference type="Pfam" id="PF00069">
    <property type="entry name" value="Pkinase"/>
    <property type="match status" value="1"/>
</dbReference>
<keyword evidence="1" id="KW-0880">Kelch repeat</keyword>
<feature type="region of interest" description="Disordered" evidence="3">
    <location>
        <begin position="398"/>
        <end position="432"/>
    </location>
</feature>
<feature type="domain" description="Protein kinase" evidence="5">
    <location>
        <begin position="497"/>
        <end position="738"/>
    </location>
</feature>
<dbReference type="SUPFAM" id="SSF56112">
    <property type="entry name" value="Protein kinase-like (PK-like)"/>
    <property type="match status" value="1"/>
</dbReference>
<dbReference type="Pfam" id="PF24681">
    <property type="entry name" value="Kelch_KLHDC2_KLHL20_DRC7"/>
    <property type="match status" value="1"/>
</dbReference>
<evidence type="ECO:0000256" key="3">
    <source>
        <dbReference type="SAM" id="MobiDB-lite"/>
    </source>
</evidence>
<organism evidence="6 7">
    <name type="scientific">Geodia barretti</name>
    <name type="common">Barrett's horny sponge</name>
    <dbReference type="NCBI Taxonomy" id="519541"/>
    <lineage>
        <taxon>Eukaryota</taxon>
        <taxon>Metazoa</taxon>
        <taxon>Porifera</taxon>
        <taxon>Demospongiae</taxon>
        <taxon>Heteroscleromorpha</taxon>
        <taxon>Tetractinellida</taxon>
        <taxon>Astrophorina</taxon>
        <taxon>Geodiidae</taxon>
        <taxon>Geodia</taxon>
    </lineage>
</organism>